<evidence type="ECO:0000313" key="4">
    <source>
        <dbReference type="EMBL" id="RKN86916.1"/>
    </source>
</evidence>
<dbReference type="AlphaFoldDB" id="A0A3B0CZN1"/>
<accession>A0A3B0CZN1</accession>
<dbReference type="SUPFAM" id="SSF53850">
    <property type="entry name" value="Periplasmic binding protein-like II"/>
    <property type="match status" value="1"/>
</dbReference>
<evidence type="ECO:0000256" key="1">
    <source>
        <dbReference type="ARBA" id="ARBA00008520"/>
    </source>
</evidence>
<dbReference type="EMBL" id="RBAH01000001">
    <property type="protein sequence ID" value="RKN86916.1"/>
    <property type="molecule type" value="Genomic_DNA"/>
</dbReference>
<reference evidence="4 5" key="1">
    <citation type="journal article" date="2007" name="Int. J. Syst. Evol. Microbiol.">
        <title>Paenibacillus ginsengarvi sp. nov., isolated from soil from ginseng cultivation.</title>
        <authorList>
            <person name="Yoon M.H."/>
            <person name="Ten L.N."/>
            <person name="Im W.T."/>
        </authorList>
    </citation>
    <scope>NUCLEOTIDE SEQUENCE [LARGE SCALE GENOMIC DNA]</scope>
    <source>
        <strain evidence="4 5">KCTC 13059</strain>
    </source>
</reference>
<dbReference type="GO" id="GO:0055052">
    <property type="term" value="C:ATP-binding cassette (ABC) transporter complex, substrate-binding subunit-containing"/>
    <property type="evidence" value="ECO:0007669"/>
    <property type="project" value="TreeGrafter"/>
</dbReference>
<dbReference type="GO" id="GO:0042956">
    <property type="term" value="P:maltodextrin transmembrane transport"/>
    <property type="evidence" value="ECO:0007669"/>
    <property type="project" value="TreeGrafter"/>
</dbReference>
<keyword evidence="3" id="KW-0732">Signal</keyword>
<organism evidence="4 5">
    <name type="scientific">Paenibacillus ginsengarvi</name>
    <dbReference type="NCBI Taxonomy" id="400777"/>
    <lineage>
        <taxon>Bacteria</taxon>
        <taxon>Bacillati</taxon>
        <taxon>Bacillota</taxon>
        <taxon>Bacilli</taxon>
        <taxon>Bacillales</taxon>
        <taxon>Paenibacillaceae</taxon>
        <taxon>Paenibacillus</taxon>
    </lineage>
</organism>
<dbReference type="PANTHER" id="PTHR30061">
    <property type="entry name" value="MALTOSE-BINDING PERIPLASMIC PROTEIN"/>
    <property type="match status" value="1"/>
</dbReference>
<dbReference type="GO" id="GO:1901982">
    <property type="term" value="F:maltose binding"/>
    <property type="evidence" value="ECO:0007669"/>
    <property type="project" value="TreeGrafter"/>
</dbReference>
<evidence type="ECO:0000313" key="5">
    <source>
        <dbReference type="Proteomes" id="UP000282311"/>
    </source>
</evidence>
<dbReference type="OrthoDB" id="2585476at2"/>
<proteinExistence type="inferred from homology"/>
<name>A0A3B0CZN1_9BACL</name>
<sequence>MFRHKYWLLLAAAVCFAIILISGLFSGTGRHSKPNAGEGSLADEPIPEAGAIQKRLRMAVSMQSKEFALLQQLKEQYQTAHPGIEVVLENMPDETVYAKLKKAAQLGEAPDVMLLDNNWLSEFAALGYLLPVDSMLTTGLQAEQMEQALAQVKWNGYLWGVPKNLDAYVVVYNAKRLNELGEKPPATTEELIALHKQTHRPDEGKYGVYFDAPDGRSFLSLVRMLGGAKTISKTSPAELSDPAVLKSLESFLFPLSDSGKDDGKTLSRSFPQEGATWKPWEQLNQGKLVGYITKFSDWKMNDSAAVVMDKMPLPKDEAIWKGPWLTGNSFAISAKSESGKEAFELIRDLASTGALLKFWNAGGGLPAQASMYPAIKNDAAFKTVAGYIDMDDALPAAPQRAKQMTVLQTLLESLWRGEVSFKTFMDRTTTEWNAIRTAAAK</sequence>
<evidence type="ECO:0000256" key="3">
    <source>
        <dbReference type="ARBA" id="ARBA00022729"/>
    </source>
</evidence>
<keyword evidence="2" id="KW-0813">Transport</keyword>
<comment type="caution">
    <text evidence="4">The sequence shown here is derived from an EMBL/GenBank/DDBJ whole genome shotgun (WGS) entry which is preliminary data.</text>
</comment>
<dbReference type="Proteomes" id="UP000282311">
    <property type="component" value="Unassembled WGS sequence"/>
</dbReference>
<keyword evidence="5" id="KW-1185">Reference proteome</keyword>
<dbReference type="Pfam" id="PF13416">
    <property type="entry name" value="SBP_bac_8"/>
    <property type="match status" value="1"/>
</dbReference>
<dbReference type="GO" id="GO:0015768">
    <property type="term" value="P:maltose transport"/>
    <property type="evidence" value="ECO:0007669"/>
    <property type="project" value="TreeGrafter"/>
</dbReference>
<protein>
    <submittedName>
        <fullName evidence="4">Extracellular solute-binding protein</fullName>
    </submittedName>
</protein>
<dbReference type="InterPro" id="IPR006059">
    <property type="entry name" value="SBP"/>
</dbReference>
<evidence type="ECO:0000256" key="2">
    <source>
        <dbReference type="ARBA" id="ARBA00022448"/>
    </source>
</evidence>
<gene>
    <name evidence="4" type="ORF">D7M11_02885</name>
</gene>
<comment type="similarity">
    <text evidence="1">Belongs to the bacterial solute-binding protein 1 family.</text>
</comment>
<dbReference type="PANTHER" id="PTHR30061:SF50">
    <property type="entry name" value="MALTOSE_MALTODEXTRIN-BINDING PERIPLASMIC PROTEIN"/>
    <property type="match status" value="1"/>
</dbReference>
<dbReference type="Gene3D" id="3.40.190.10">
    <property type="entry name" value="Periplasmic binding protein-like II"/>
    <property type="match status" value="2"/>
</dbReference>
<dbReference type="RefSeq" id="WP_120745624.1">
    <property type="nucleotide sequence ID" value="NZ_RBAH01000001.1"/>
</dbReference>